<evidence type="ECO:0000256" key="3">
    <source>
        <dbReference type="ARBA" id="ARBA00022833"/>
    </source>
</evidence>
<evidence type="ECO:0000256" key="1">
    <source>
        <dbReference type="ARBA" id="ARBA00022723"/>
    </source>
</evidence>
<dbReference type="EMBL" id="JAGRRH010000015">
    <property type="protein sequence ID" value="KAG7356011.1"/>
    <property type="molecule type" value="Genomic_DNA"/>
</dbReference>
<feature type="compositionally biased region" description="Polar residues" evidence="5">
    <location>
        <begin position="140"/>
        <end position="154"/>
    </location>
</feature>
<keyword evidence="2 4" id="KW-0863">Zinc-finger</keyword>
<evidence type="ECO:0000313" key="7">
    <source>
        <dbReference type="EMBL" id="KAG7356011.1"/>
    </source>
</evidence>
<feature type="zinc finger region" description="C3H1-type" evidence="4">
    <location>
        <begin position="165"/>
        <end position="191"/>
    </location>
</feature>
<dbReference type="Proteomes" id="UP000693970">
    <property type="component" value="Unassembled WGS sequence"/>
</dbReference>
<dbReference type="InterPro" id="IPR041367">
    <property type="entry name" value="Znf-CCCH_4"/>
</dbReference>
<dbReference type="PROSITE" id="PS50103">
    <property type="entry name" value="ZF_C3H1"/>
    <property type="match status" value="1"/>
</dbReference>
<comment type="caution">
    <text evidence="7">The sequence shown here is derived from an EMBL/GenBank/DDBJ whole genome shotgun (WGS) entry which is preliminary data.</text>
</comment>
<feature type="region of interest" description="Disordered" evidence="5">
    <location>
        <begin position="135"/>
        <end position="164"/>
    </location>
</feature>
<dbReference type="OrthoDB" id="52810at2759"/>
<keyword evidence="8" id="KW-1185">Reference proteome</keyword>
<evidence type="ECO:0000256" key="4">
    <source>
        <dbReference type="PROSITE-ProRule" id="PRU00723"/>
    </source>
</evidence>
<dbReference type="AlphaFoldDB" id="A0A9K3L7X0"/>
<dbReference type="InterPro" id="IPR000571">
    <property type="entry name" value="Znf_CCCH"/>
</dbReference>
<feature type="compositionally biased region" description="Basic and acidic residues" evidence="5">
    <location>
        <begin position="31"/>
        <end position="44"/>
    </location>
</feature>
<evidence type="ECO:0000256" key="5">
    <source>
        <dbReference type="SAM" id="MobiDB-lite"/>
    </source>
</evidence>
<feature type="compositionally biased region" description="Polar residues" evidence="5">
    <location>
        <begin position="68"/>
        <end position="79"/>
    </location>
</feature>
<sequence>MDSKGLNAGAASFTPNVGGASAAPAVPEQDPGAREDSFSEHAEMMDNIEDAMEDSHEGSPPESPPAGTANSSMAPQTSLPPHLQKHAQEFWFPECRDCTCCNGFKHGCRCAPSNGGTCVCAGAGTIPAPSAAPVPAASGRSYQEMSGHNNNNSFAGRGRGRGAGGRGRVPCKFFFSQGGCRYGNNCTFSHQ</sequence>
<feature type="region of interest" description="Disordered" evidence="5">
    <location>
        <begin position="1"/>
        <end position="82"/>
    </location>
</feature>
<organism evidence="7 8">
    <name type="scientific">Nitzschia inconspicua</name>
    <dbReference type="NCBI Taxonomy" id="303405"/>
    <lineage>
        <taxon>Eukaryota</taxon>
        <taxon>Sar</taxon>
        <taxon>Stramenopiles</taxon>
        <taxon>Ochrophyta</taxon>
        <taxon>Bacillariophyta</taxon>
        <taxon>Bacillariophyceae</taxon>
        <taxon>Bacillariophycidae</taxon>
        <taxon>Bacillariales</taxon>
        <taxon>Bacillariaceae</taxon>
        <taxon>Nitzschia</taxon>
    </lineage>
</organism>
<protein>
    <submittedName>
        <fullName evidence="7">Zinc finger domain containing protein</fullName>
    </submittedName>
</protein>
<evidence type="ECO:0000256" key="2">
    <source>
        <dbReference type="ARBA" id="ARBA00022771"/>
    </source>
</evidence>
<accession>A0A9K3L7X0</accession>
<name>A0A9K3L7X0_9STRA</name>
<reference evidence="7" key="1">
    <citation type="journal article" date="2021" name="Sci. Rep.">
        <title>Diploid genomic architecture of Nitzschia inconspicua, an elite biomass production diatom.</title>
        <authorList>
            <person name="Oliver A."/>
            <person name="Podell S."/>
            <person name="Pinowska A."/>
            <person name="Traller J.C."/>
            <person name="Smith S.R."/>
            <person name="McClure R."/>
            <person name="Beliaev A."/>
            <person name="Bohutskyi P."/>
            <person name="Hill E.A."/>
            <person name="Rabines A."/>
            <person name="Zheng H."/>
            <person name="Allen L.Z."/>
            <person name="Kuo A."/>
            <person name="Grigoriev I.V."/>
            <person name="Allen A.E."/>
            <person name="Hazlebeck D."/>
            <person name="Allen E.E."/>
        </authorList>
    </citation>
    <scope>NUCLEOTIDE SEQUENCE</scope>
    <source>
        <strain evidence="7">Hildebrandi</strain>
    </source>
</reference>
<proteinExistence type="predicted"/>
<feature type="domain" description="C3H1-type" evidence="6">
    <location>
        <begin position="165"/>
        <end position="191"/>
    </location>
</feature>
<keyword evidence="3 4" id="KW-0862">Zinc</keyword>
<evidence type="ECO:0000313" key="8">
    <source>
        <dbReference type="Proteomes" id="UP000693970"/>
    </source>
</evidence>
<evidence type="ECO:0000259" key="6">
    <source>
        <dbReference type="PROSITE" id="PS50103"/>
    </source>
</evidence>
<gene>
    <name evidence="7" type="ORF">IV203_000697</name>
</gene>
<keyword evidence="1 4" id="KW-0479">Metal-binding</keyword>
<reference evidence="7" key="2">
    <citation type="submission" date="2021-04" db="EMBL/GenBank/DDBJ databases">
        <authorList>
            <person name="Podell S."/>
        </authorList>
    </citation>
    <scope>NUCLEOTIDE SEQUENCE</scope>
    <source>
        <strain evidence="7">Hildebrandi</strain>
    </source>
</reference>
<dbReference type="Pfam" id="PF18044">
    <property type="entry name" value="zf-CCCH_4"/>
    <property type="match status" value="1"/>
</dbReference>
<dbReference type="GO" id="GO:0008270">
    <property type="term" value="F:zinc ion binding"/>
    <property type="evidence" value="ECO:0007669"/>
    <property type="project" value="UniProtKB-KW"/>
</dbReference>